<dbReference type="AlphaFoldDB" id="F0TAD7"/>
<dbReference type="GeneID" id="10277083"/>
<gene>
    <name evidence="3" type="ordered locus">Metbo_0638</name>
</gene>
<protein>
    <submittedName>
        <fullName evidence="3">Roadblock/LC7 family protein</fullName>
    </submittedName>
</protein>
<dbReference type="InterPro" id="IPR004942">
    <property type="entry name" value="Roadblock/LAMTOR2_dom"/>
</dbReference>
<dbReference type="HOGENOM" id="CLU_690043_0_0_2"/>
<proteinExistence type="predicted"/>
<dbReference type="eggNOG" id="arCOG02603">
    <property type="taxonomic scope" value="Archaea"/>
</dbReference>
<dbReference type="SMART" id="SM00960">
    <property type="entry name" value="Robl_LC7"/>
    <property type="match status" value="1"/>
</dbReference>
<dbReference type="Gene3D" id="3.30.450.30">
    <property type="entry name" value="Dynein light chain 2a, cytoplasmic"/>
    <property type="match status" value="1"/>
</dbReference>
<organism evidence="3 4">
    <name type="scientific">Methanobacterium lacus (strain AL-21)</name>
    <dbReference type="NCBI Taxonomy" id="877455"/>
    <lineage>
        <taxon>Archaea</taxon>
        <taxon>Methanobacteriati</taxon>
        <taxon>Methanobacteriota</taxon>
        <taxon>Methanomada group</taxon>
        <taxon>Methanobacteria</taxon>
        <taxon>Methanobacteriales</taxon>
        <taxon>Methanobacteriaceae</taxon>
        <taxon>Methanobacterium</taxon>
    </lineage>
</organism>
<dbReference type="KEGG" id="mel:Metbo_0638"/>
<feature type="domain" description="Roadblock/LAMTOR2" evidence="2">
    <location>
        <begin position="10"/>
        <end position="98"/>
    </location>
</feature>
<dbReference type="eggNOG" id="arCOG06650">
    <property type="taxonomic scope" value="Archaea"/>
</dbReference>
<evidence type="ECO:0000259" key="2">
    <source>
        <dbReference type="SMART" id="SM00960"/>
    </source>
</evidence>
<reference evidence="4" key="1">
    <citation type="submission" date="2011-02" db="EMBL/GenBank/DDBJ databases">
        <title>Complete sequence of Methanobacterium sp. AL-21.</title>
        <authorList>
            <consortium name="US DOE Joint Genome Institute"/>
            <person name="Lucas S."/>
            <person name="Copeland A."/>
            <person name="Lapidus A."/>
            <person name="Cheng J.-F."/>
            <person name="Goodwin L."/>
            <person name="Pitluck S."/>
            <person name="Chertkov O."/>
            <person name="Detter J.C."/>
            <person name="Han C."/>
            <person name="Tapia R."/>
            <person name="Land M."/>
            <person name="Hauser L."/>
            <person name="Kyrpides N."/>
            <person name="Ivanova N."/>
            <person name="Mikhailova N."/>
            <person name="Pagani I."/>
            <person name="Cadillo-Quiroz H."/>
            <person name="Imachi H."/>
            <person name="Zinder S."/>
            <person name="Liu W."/>
            <person name="Woyke T."/>
        </authorList>
    </citation>
    <scope>NUCLEOTIDE SEQUENCE [LARGE SCALE GENOMIC DNA]</scope>
    <source>
        <strain evidence="4">AL-21</strain>
    </source>
</reference>
<dbReference type="OrthoDB" id="71343at2157"/>
<dbReference type="SUPFAM" id="SSF103196">
    <property type="entry name" value="Roadblock/LC7 domain"/>
    <property type="match status" value="1"/>
</dbReference>
<name>F0TAD7_METLA</name>
<feature type="compositionally biased region" description="Acidic residues" evidence="1">
    <location>
        <begin position="230"/>
        <end position="241"/>
    </location>
</feature>
<evidence type="ECO:0000256" key="1">
    <source>
        <dbReference type="SAM" id="MobiDB-lite"/>
    </source>
</evidence>
<dbReference type="Proteomes" id="UP000007490">
    <property type="component" value="Chromosome"/>
</dbReference>
<dbReference type="RefSeq" id="WP_013644240.1">
    <property type="nucleotide sequence ID" value="NC_015216.1"/>
</dbReference>
<feature type="region of interest" description="Disordered" evidence="1">
    <location>
        <begin position="222"/>
        <end position="241"/>
    </location>
</feature>
<evidence type="ECO:0000313" key="4">
    <source>
        <dbReference type="Proteomes" id="UP000007490"/>
    </source>
</evidence>
<evidence type="ECO:0000313" key="3">
    <source>
        <dbReference type="EMBL" id="ADZ08889.1"/>
    </source>
</evidence>
<accession>F0TAD7</accession>
<dbReference type="EMBL" id="CP002551">
    <property type="protein sequence ID" value="ADZ08889.1"/>
    <property type="molecule type" value="Genomic_DNA"/>
</dbReference>
<keyword evidence="4" id="KW-1185">Reference proteome</keyword>
<reference evidence="3 4" key="2">
    <citation type="journal article" date="2014" name="Int. J. Syst. Evol. Microbiol.">
        <title>Methanobacterium paludis sp. nov. and a novel strain of Methanobacterium lacus isolated from northern peatlands.</title>
        <authorList>
            <person name="Cadillo-Quiroz H."/>
            <person name="Brauer S.L."/>
            <person name="Goodson N."/>
            <person name="Yavitt J.B."/>
            <person name="Zinder S.H."/>
        </authorList>
    </citation>
    <scope>NUCLEOTIDE SEQUENCE [LARGE SCALE GENOMIC DNA]</scope>
    <source>
        <strain evidence="3 4">AL-21</strain>
    </source>
</reference>
<dbReference type="STRING" id="877455.Metbo_0638"/>
<sequence>MKNSDLLFKLERIVIDLVKVDGVDGGLIVDDTGKVVAKRMLQDIDIELFGPMSNVITSSSKRLFNSSHQGEIQRVLIESLNGKALFLNLENVHLIVLMKNHSNVGLILVSSKRAAEKIRVLSKDLKPDIVETIIEPAKEPLKTEIEPEVSPEKLEVVKSEVAVDEISDLKLVETPQEEPVVLEESLELEPQIIETESEDKSIQVLESLEVKEFEIETEIAEDVETSKPEAEEEVEEEVESEEVIPIIKPPIAFPDIKKITEVPEDVEARSELILDIYEAVFRAMSIGASKIMGVAPARGLTQKFLPSQECERLLNGVVVESNSTLNFDKIRENASKIKVEDRESEFIEDFTKILDVITDNYGKVMGYEAFRGMVRPEFKIIADSYGPVMNKLGIINKMHPEISELFGS</sequence>